<accession>A1ZNW2</accession>
<dbReference type="Proteomes" id="UP000004095">
    <property type="component" value="Unassembled WGS sequence"/>
</dbReference>
<evidence type="ECO:0000313" key="2">
    <source>
        <dbReference type="Proteomes" id="UP000004095"/>
    </source>
</evidence>
<organism evidence="1 2">
    <name type="scientific">Microscilla marina ATCC 23134</name>
    <dbReference type="NCBI Taxonomy" id="313606"/>
    <lineage>
        <taxon>Bacteria</taxon>
        <taxon>Pseudomonadati</taxon>
        <taxon>Bacteroidota</taxon>
        <taxon>Cytophagia</taxon>
        <taxon>Cytophagales</taxon>
        <taxon>Microscillaceae</taxon>
        <taxon>Microscilla</taxon>
    </lineage>
</organism>
<dbReference type="eggNOG" id="ENOG5032XAH">
    <property type="taxonomic scope" value="Bacteria"/>
</dbReference>
<dbReference type="EMBL" id="AAWS01000019">
    <property type="protein sequence ID" value="EAY28001.1"/>
    <property type="molecule type" value="Genomic_DNA"/>
</dbReference>
<gene>
    <name evidence="1" type="ORF">M23134_02670</name>
</gene>
<proteinExistence type="predicted"/>
<dbReference type="AlphaFoldDB" id="A1ZNW2"/>
<dbReference type="RefSeq" id="WP_002698680.1">
    <property type="nucleotide sequence ID" value="NZ_AAWS01000019.1"/>
</dbReference>
<protein>
    <submittedName>
        <fullName evidence="1">Uncharacterized protein</fullName>
    </submittedName>
</protein>
<comment type="caution">
    <text evidence="1">The sequence shown here is derived from an EMBL/GenBank/DDBJ whole genome shotgun (WGS) entry which is preliminary data.</text>
</comment>
<dbReference type="OrthoDB" id="1493337at2"/>
<reference evidence="1 2" key="1">
    <citation type="submission" date="2007-01" db="EMBL/GenBank/DDBJ databases">
        <authorList>
            <person name="Haygood M."/>
            <person name="Podell S."/>
            <person name="Anderson C."/>
            <person name="Hopkinson B."/>
            <person name="Roe K."/>
            <person name="Barbeau K."/>
            <person name="Gaasterland T."/>
            <person name="Ferriera S."/>
            <person name="Johnson J."/>
            <person name="Kravitz S."/>
            <person name="Beeson K."/>
            <person name="Sutton G."/>
            <person name="Rogers Y.-H."/>
            <person name="Friedman R."/>
            <person name="Frazier M."/>
            <person name="Venter J.C."/>
        </authorList>
    </citation>
    <scope>NUCLEOTIDE SEQUENCE [LARGE SCALE GENOMIC DNA]</scope>
    <source>
        <strain evidence="1 2">ATCC 23134</strain>
    </source>
</reference>
<name>A1ZNW2_MICM2</name>
<keyword evidence="2" id="KW-1185">Reference proteome</keyword>
<sequence>MGENKVASETLSIGVVGFSRNQFDKKTAAEKLEKIITQIIANHPNKNYELVSGFTNMGVPQLAYVLADRLGMDTVGFSASQAFRVRAGVYPVKKQIIVGEKFGDESNAFVQYIDSLVRIGGGPQSRHEVTLFKKLHAGKDLSQRLYEEEVEWYGK</sequence>
<evidence type="ECO:0000313" key="1">
    <source>
        <dbReference type="EMBL" id="EAY28001.1"/>
    </source>
</evidence>